<evidence type="ECO:0000313" key="1">
    <source>
        <dbReference type="EMBL" id="JAH92466.1"/>
    </source>
</evidence>
<reference evidence="1" key="1">
    <citation type="submission" date="2014-11" db="EMBL/GenBank/DDBJ databases">
        <authorList>
            <person name="Amaro Gonzalez C."/>
        </authorList>
    </citation>
    <scope>NUCLEOTIDE SEQUENCE</scope>
</reference>
<reference evidence="1" key="2">
    <citation type="journal article" date="2015" name="Fish Shellfish Immunol.">
        <title>Early steps in the European eel (Anguilla anguilla)-Vibrio vulnificus interaction in the gills: Role of the RtxA13 toxin.</title>
        <authorList>
            <person name="Callol A."/>
            <person name="Pajuelo D."/>
            <person name="Ebbesson L."/>
            <person name="Teles M."/>
            <person name="MacKenzie S."/>
            <person name="Amaro C."/>
        </authorList>
    </citation>
    <scope>NUCLEOTIDE SEQUENCE</scope>
</reference>
<organism evidence="1">
    <name type="scientific">Anguilla anguilla</name>
    <name type="common">European freshwater eel</name>
    <name type="synonym">Muraena anguilla</name>
    <dbReference type="NCBI Taxonomy" id="7936"/>
    <lineage>
        <taxon>Eukaryota</taxon>
        <taxon>Metazoa</taxon>
        <taxon>Chordata</taxon>
        <taxon>Craniata</taxon>
        <taxon>Vertebrata</taxon>
        <taxon>Euteleostomi</taxon>
        <taxon>Actinopterygii</taxon>
        <taxon>Neopterygii</taxon>
        <taxon>Teleostei</taxon>
        <taxon>Anguilliformes</taxon>
        <taxon>Anguillidae</taxon>
        <taxon>Anguilla</taxon>
    </lineage>
</organism>
<sequence>MNFKLSEEAMNKTNKRTTTNDSKLNKTLLFQCKNCTWPHADWSVLWCLRSSPGSCSFK</sequence>
<dbReference type="EMBL" id="GBXM01016111">
    <property type="protein sequence ID" value="JAH92466.1"/>
    <property type="molecule type" value="Transcribed_RNA"/>
</dbReference>
<proteinExistence type="predicted"/>
<accession>A0A0E9WQB2</accession>
<protein>
    <submittedName>
        <fullName evidence="1">Uncharacterized protein</fullName>
    </submittedName>
</protein>
<name>A0A0E9WQB2_ANGAN</name>
<dbReference type="AlphaFoldDB" id="A0A0E9WQB2"/>